<accession>A0A0V8QD27</accession>
<dbReference type="STRING" id="290052.ASU35_12780"/>
<sequence length="423" mass="46983">MSTIYPTQLSTQSMGRLFVHTTSLLGARPIAGARITISYTGVPGGTIETAITNNIGQITPIELPAPPIDYSMEPSANQPYAQYDLTIRAPGYEPVQITGVQVLPDVEAIQNVTLFPVENAMGEGNTAEAYVIPPNTLFGDFPPKIAENEVKDVSETGEIVLSRVVIPEFVVVHDGPPRDTSAPNYYVRYRDYIKNVASSEIYATWPTSTIYANILAIQSFTLNRVYTEWYRNRGYNFTITTSTAYDHKWVPNRNIFDTISQAVDDIFANYLSRPDVLQPILTQYCDGKQVTCPGWMTQWGSKYLGDQGRSAIEILRYFYGDDMYINTSEEISGVPSSWPGQDLTIGSRSDKVRQLQNQLNVIANGYPLIPRVSTDGIYGPQTAEAVQAFQGIFGLPETGVVDFPTWYRISEIYVAVSRIAELA</sequence>
<name>A0A0V8QD27_9FIRM</name>
<reference evidence="2 3" key="1">
    <citation type="submission" date="2015-11" db="EMBL/GenBank/DDBJ databases">
        <title>Butyribacter intestini gen. nov., sp. nov., a butyric acid-producing bacterium of the family Lachnospiraceae isolated from the human faeces.</title>
        <authorList>
            <person name="Zou Y."/>
            <person name="Xue W."/>
            <person name="Luo G."/>
            <person name="Lv M."/>
        </authorList>
    </citation>
    <scope>NUCLEOTIDE SEQUENCE [LARGE SCALE GENOMIC DNA]</scope>
    <source>
        <strain evidence="2 3">ACET-33324</strain>
    </source>
</reference>
<dbReference type="Gene3D" id="1.10.101.10">
    <property type="entry name" value="PGBD-like superfamily/PGBD"/>
    <property type="match status" value="1"/>
</dbReference>
<dbReference type="InterPro" id="IPR036365">
    <property type="entry name" value="PGBD-like_sf"/>
</dbReference>
<dbReference type="EMBL" id="LNAM01000170">
    <property type="protein sequence ID" value="KSV58491.1"/>
    <property type="molecule type" value="Genomic_DNA"/>
</dbReference>
<keyword evidence="3" id="KW-1185">Reference proteome</keyword>
<feature type="domain" description="Peptidoglycan binding-like" evidence="1">
    <location>
        <begin position="349"/>
        <end position="408"/>
    </location>
</feature>
<comment type="caution">
    <text evidence="2">The sequence shown here is derived from an EMBL/GenBank/DDBJ whole genome shotgun (WGS) entry which is preliminary data.</text>
</comment>
<evidence type="ECO:0000313" key="2">
    <source>
        <dbReference type="EMBL" id="KSV58491.1"/>
    </source>
</evidence>
<protein>
    <submittedName>
        <fullName evidence="2">Peptidoglycan-binding protein</fullName>
    </submittedName>
</protein>
<dbReference type="RefSeq" id="WP_058353284.1">
    <property type="nucleotide sequence ID" value="NZ_CABMMD010000170.1"/>
</dbReference>
<dbReference type="AlphaFoldDB" id="A0A0V8QD27"/>
<organism evidence="2 3">
    <name type="scientific">Acetivibrio ethanolgignens</name>
    <dbReference type="NCBI Taxonomy" id="290052"/>
    <lineage>
        <taxon>Bacteria</taxon>
        <taxon>Bacillati</taxon>
        <taxon>Bacillota</taxon>
        <taxon>Clostridia</taxon>
        <taxon>Eubacteriales</taxon>
        <taxon>Oscillospiraceae</taxon>
        <taxon>Acetivibrio</taxon>
    </lineage>
</organism>
<dbReference type="OrthoDB" id="2933491at2"/>
<gene>
    <name evidence="2" type="ORF">ASU35_12780</name>
</gene>
<evidence type="ECO:0000313" key="3">
    <source>
        <dbReference type="Proteomes" id="UP000054874"/>
    </source>
</evidence>
<dbReference type="InterPro" id="IPR036366">
    <property type="entry name" value="PGBDSf"/>
</dbReference>
<dbReference type="Proteomes" id="UP000054874">
    <property type="component" value="Unassembled WGS sequence"/>
</dbReference>
<dbReference type="InterPro" id="IPR002477">
    <property type="entry name" value="Peptidoglycan-bd-like"/>
</dbReference>
<dbReference type="Pfam" id="PF01471">
    <property type="entry name" value="PG_binding_1"/>
    <property type="match status" value="1"/>
</dbReference>
<proteinExistence type="predicted"/>
<dbReference type="SUPFAM" id="SSF47090">
    <property type="entry name" value="PGBD-like"/>
    <property type="match status" value="1"/>
</dbReference>
<evidence type="ECO:0000259" key="1">
    <source>
        <dbReference type="Pfam" id="PF01471"/>
    </source>
</evidence>